<feature type="region of interest" description="Disordered" evidence="11">
    <location>
        <begin position="1303"/>
        <end position="1322"/>
    </location>
</feature>
<dbReference type="CDD" id="cd09138">
    <property type="entry name" value="PLDc_vPLD1_2_yPLD_like_1"/>
    <property type="match status" value="1"/>
</dbReference>
<dbReference type="InterPro" id="IPR001736">
    <property type="entry name" value="PLipase_D/transphosphatidylase"/>
</dbReference>
<name>A0AAV5RUP8_MAUHU</name>
<keyword evidence="7" id="KW-0443">Lipid metabolism</keyword>
<keyword evidence="6" id="KW-0442">Lipid degradation</keyword>
<keyword evidence="14" id="KW-1185">Reference proteome</keyword>
<dbReference type="InterPro" id="IPR015679">
    <property type="entry name" value="PLipase_D_fam"/>
</dbReference>
<sequence>MTVTIPGVAVVPHPDKNEGENQQRQESPVVPAAQGGSADNNKNAPGRQTQQNEADSQQEQQNDNRLEAPIPLKSNETELNSVIADSKEDPNAAKKGGKTQSEEELKNLSFQGIPNSFLARSHKKSKSLLKRIPSPLSKPNDETLPSPRSSTSNNCAEYFPSAMNRHNPKNKSLDELASRHPELANSNNRRRSFISPGDQNKFNGWRKEFNTAFKKISVVSKLKTMRSAGGSTVRNNGSQPQILSTEELESPETHTQRIASDMIASLLAGAPGALFAGTQFLRDEHGNRRAPLLLTMLDIRVKPIENISEYLNGNRPTNFLENDNSAANVNVALSRRSSMLSFSSLFLEGTNHDLMRPETQNNTTQNQPSHGQSNASIPNRTNAAIYNESMMSTHELKNQLYKLSFEYGVGEYRYKWSITKTYNNIQQLHHNLKIVAFQQNTVKKLYIDNNRFHKFRLPYFPTLKEKRMTDEKGKRNNLLSRLDSSTSSETSSTDSSASSDEMNSALSADFNINQLKMKHLQDLINEEDDISQPMHMRLERYFRLLNLSLCLRPQANRLFQFYEFSPMGNLLSYENGYQGKEGFLLIRSTAKTQGWRVSHFNAHDFKDMIERHTPKWFLVRDSYITYTSDICSTTPLDVFLVDSSFKIKCSGKLKHKDKTANTKFKKSKEEVMSPNELDWDLENSKSISTNLLITLQNGERKLQVICKSEASLKLWVSSLTLMASNTIWSRKNRFNSFAPIRMNAFCKLLVDGRDYFWSLSEALELAKDVIYIHDWWLSPELYLRRPVDAHQEYRIDRMLKKCAERGVKIYIIVYRNVGATVGTDSLWTKHSMLGLHKNIHLIRSPNQWLQNTYFWAHHEKLCVIDNTIAFMGGTDLCFGRYDTPEHVLRDDYKDIKDQTFPGKDYSNARVCDFFELDKPFESMYDRNEVPRMPWHDVQMMTVGEPARDMARHFIQRWNYLLREKRPSRPTPLLLPPSDFTAAELNDSPFFQSLKLKSTCETQVLRSAGNWSLGLKETEKSIQNAYLKLIETSNHYIYIENQFFVTTSEWDGVVIENKIGDAIVDRIVRANSEGTDWKAFIIIPLMPGFDSPIDQPEASSLRVIMQCQYQSISRGETSIFSRLKKLNIDPMQYIRFFSLRKWSTIGPYEKLVTEQLYVHAKILVVDDRSCIIGSANVNERSQLGNRDSEVAIVIRDTDLIKSKMNGKDYYAGRFALEMRQRLMREHLGCDVDLIEIVERKFGRMESMAKENYKSLNTLDTGKDRKNAPKKSKLIMSAMIELAYREVLDCDHSDKWYSKYKSSEDTDKSTYPIPQNIHVNDGDISPNESESILDFLEITAKRIPLPSMADNKNKDIQHFHSFNYRSGTDNLGIRDNKPISYDPRLMKNEKHEKDVEGKGPDGWNRVTKIYKGTVTDQLREWSLNAMSLKVDGREDSPSRNEFLPSKEDIQKYVASDEVSDDKKWDMLKRVCYLQYLSHKITTNEYEKPKFNQRPKITTKFNNLNDEELHKKHSDLLNDAELDDDTLDILLSQMVPTLSRPGMSKENITRFSKIKFIDPYSFDDPLVSSFSEETFFLIAMRNTLLYRLVFHCQPDNAVQSWRDFKDYKQMAEDFAEGQNELIELEKKSGSKSKTDLNSATIASDNQNDTNARNSESTSNGSTETNVPQNSEGKKDGDKRRALSLQMKLGGSILYGFNKRIFDKYTARRILDRIHGHLVLFPTEWLSSEVESKNWFYSADRLPPIDIYD</sequence>
<dbReference type="SMART" id="SM00233">
    <property type="entry name" value="PH"/>
    <property type="match status" value="1"/>
</dbReference>
<dbReference type="Pfam" id="PF00614">
    <property type="entry name" value="PLDc"/>
    <property type="match status" value="1"/>
</dbReference>
<dbReference type="Proteomes" id="UP001377567">
    <property type="component" value="Unassembled WGS sequence"/>
</dbReference>
<feature type="domain" description="PLD phosphodiesterase" evidence="12">
    <location>
        <begin position="1153"/>
        <end position="1180"/>
    </location>
</feature>
<evidence type="ECO:0000256" key="3">
    <source>
        <dbReference type="ARBA" id="ARBA00012027"/>
    </source>
</evidence>
<dbReference type="InterPro" id="IPR025202">
    <property type="entry name" value="PLD-like_dom"/>
</dbReference>
<dbReference type="PANTHER" id="PTHR18896:SF76">
    <property type="entry name" value="PHOSPHOLIPASE"/>
    <property type="match status" value="1"/>
</dbReference>
<dbReference type="SMART" id="SM00155">
    <property type="entry name" value="PLDc"/>
    <property type="match status" value="2"/>
</dbReference>
<keyword evidence="4" id="KW-0677">Repeat</keyword>
<dbReference type="SMART" id="SM00312">
    <property type="entry name" value="PX"/>
    <property type="match status" value="1"/>
</dbReference>
<feature type="compositionally biased region" description="Polar residues" evidence="11">
    <location>
        <begin position="358"/>
        <end position="378"/>
    </location>
</feature>
<feature type="region of interest" description="Disordered" evidence="11">
    <location>
        <begin position="1624"/>
        <end position="1675"/>
    </location>
</feature>
<gene>
    <name evidence="13" type="ORF">DAKH74_014530</name>
</gene>
<dbReference type="PANTHER" id="PTHR18896">
    <property type="entry name" value="PHOSPHOLIPASE D"/>
    <property type="match status" value="1"/>
</dbReference>
<feature type="compositionally biased region" description="Low complexity" evidence="11">
    <location>
        <begin position="476"/>
        <end position="501"/>
    </location>
</feature>
<comment type="catalytic activity">
    <reaction evidence="1">
        <text>a 1,2-diacyl-sn-glycero-3-phosphocholine + H2O = a 1,2-diacyl-sn-glycero-3-phosphate + choline + H(+)</text>
        <dbReference type="Rhea" id="RHEA:14445"/>
        <dbReference type="ChEBI" id="CHEBI:15354"/>
        <dbReference type="ChEBI" id="CHEBI:15377"/>
        <dbReference type="ChEBI" id="CHEBI:15378"/>
        <dbReference type="ChEBI" id="CHEBI:57643"/>
        <dbReference type="ChEBI" id="CHEBI:58608"/>
        <dbReference type="EC" id="3.1.4.4"/>
    </reaction>
</comment>
<evidence type="ECO:0000313" key="13">
    <source>
        <dbReference type="EMBL" id="GMM54837.1"/>
    </source>
</evidence>
<dbReference type="CDD" id="cd09141">
    <property type="entry name" value="PLDc_vPLD1_2_yPLD_like_2"/>
    <property type="match status" value="1"/>
</dbReference>
<protein>
    <recommendedName>
        <fullName evidence="9">Phospholipase D1</fullName>
        <ecNumber evidence="3">3.1.4.4</ecNumber>
    </recommendedName>
    <alternativeName>
        <fullName evidence="8">Choline phosphatase 1</fullName>
    </alternativeName>
    <alternativeName>
        <fullName evidence="10">Phosphatidylcholine-hydrolyzing phospholipase D1</fullName>
    </alternativeName>
</protein>
<dbReference type="EMBL" id="BTGD01000003">
    <property type="protein sequence ID" value="GMM54837.1"/>
    <property type="molecule type" value="Genomic_DNA"/>
</dbReference>
<proteinExistence type="inferred from homology"/>
<evidence type="ECO:0000313" key="14">
    <source>
        <dbReference type="Proteomes" id="UP001377567"/>
    </source>
</evidence>
<dbReference type="InterPro" id="IPR001849">
    <property type="entry name" value="PH_domain"/>
</dbReference>
<comment type="similarity">
    <text evidence="2">Belongs to the phospholipase D family.</text>
</comment>
<comment type="caution">
    <text evidence="13">The sequence shown here is derived from an EMBL/GenBank/DDBJ whole genome shotgun (WGS) entry which is preliminary data.</text>
</comment>
<evidence type="ECO:0000256" key="1">
    <source>
        <dbReference type="ARBA" id="ARBA00000798"/>
    </source>
</evidence>
<feature type="compositionally biased region" description="Basic and acidic residues" evidence="11">
    <location>
        <begin position="13"/>
        <end position="23"/>
    </location>
</feature>
<feature type="domain" description="PLD phosphodiesterase" evidence="12">
    <location>
        <begin position="853"/>
        <end position="880"/>
    </location>
</feature>
<feature type="compositionally biased region" description="Low complexity" evidence="11">
    <location>
        <begin position="48"/>
        <end position="63"/>
    </location>
</feature>
<feature type="compositionally biased region" description="Polar residues" evidence="11">
    <location>
        <begin position="146"/>
        <end position="155"/>
    </location>
</feature>
<feature type="compositionally biased region" description="Polar residues" evidence="11">
    <location>
        <begin position="1632"/>
        <end position="1649"/>
    </location>
</feature>
<feature type="compositionally biased region" description="Polar residues" evidence="11">
    <location>
        <begin position="37"/>
        <end position="47"/>
    </location>
</feature>
<feature type="compositionally biased region" description="Basic residues" evidence="11">
    <location>
        <begin position="120"/>
        <end position="129"/>
    </location>
</feature>
<dbReference type="PROSITE" id="PS50035">
    <property type="entry name" value="PLD"/>
    <property type="match status" value="2"/>
</dbReference>
<feature type="compositionally biased region" description="Low complexity" evidence="11">
    <location>
        <begin position="1650"/>
        <end position="1662"/>
    </location>
</feature>
<feature type="region of interest" description="Disordered" evidence="11">
    <location>
        <begin position="468"/>
        <end position="501"/>
    </location>
</feature>
<dbReference type="Gene3D" id="3.30.870.10">
    <property type="entry name" value="Endonuclease Chain A"/>
    <property type="match status" value="2"/>
</dbReference>
<evidence type="ECO:0000259" key="12">
    <source>
        <dbReference type="PROSITE" id="PS50035"/>
    </source>
</evidence>
<dbReference type="Pfam" id="PF13091">
    <property type="entry name" value="PLDc_2"/>
    <property type="match status" value="1"/>
</dbReference>
<evidence type="ECO:0000256" key="7">
    <source>
        <dbReference type="ARBA" id="ARBA00023098"/>
    </source>
</evidence>
<dbReference type="CDD" id="cd01254">
    <property type="entry name" value="PH_PLD"/>
    <property type="match status" value="1"/>
</dbReference>
<accession>A0AAV5RUP8</accession>
<feature type="region of interest" description="Disordered" evidence="11">
    <location>
        <begin position="116"/>
        <end position="172"/>
    </location>
</feature>
<reference evidence="13 14" key="1">
    <citation type="journal article" date="2023" name="Elife">
        <title>Identification of key yeast species and microbe-microbe interactions impacting larval growth of Drosophila in the wild.</title>
        <authorList>
            <person name="Mure A."/>
            <person name="Sugiura Y."/>
            <person name="Maeda R."/>
            <person name="Honda K."/>
            <person name="Sakurai N."/>
            <person name="Takahashi Y."/>
            <person name="Watada M."/>
            <person name="Katoh T."/>
            <person name="Gotoh A."/>
            <person name="Gotoh Y."/>
            <person name="Taniguchi I."/>
            <person name="Nakamura K."/>
            <person name="Hayashi T."/>
            <person name="Katayama T."/>
            <person name="Uemura T."/>
            <person name="Hattori Y."/>
        </authorList>
    </citation>
    <scope>NUCLEOTIDE SEQUENCE [LARGE SCALE GENOMIC DNA]</scope>
    <source>
        <strain evidence="13 14">KH-74</strain>
    </source>
</reference>
<dbReference type="GO" id="GO:0035091">
    <property type="term" value="F:phosphatidylinositol binding"/>
    <property type="evidence" value="ECO:0007669"/>
    <property type="project" value="InterPro"/>
</dbReference>
<dbReference type="GO" id="GO:0009395">
    <property type="term" value="P:phospholipid catabolic process"/>
    <property type="evidence" value="ECO:0007669"/>
    <property type="project" value="TreeGrafter"/>
</dbReference>
<evidence type="ECO:0000256" key="4">
    <source>
        <dbReference type="ARBA" id="ARBA00022737"/>
    </source>
</evidence>
<organism evidence="13 14">
    <name type="scientific">Maudiozyma humilis</name>
    <name type="common">Sour dough yeast</name>
    <name type="synonym">Kazachstania humilis</name>
    <dbReference type="NCBI Taxonomy" id="51915"/>
    <lineage>
        <taxon>Eukaryota</taxon>
        <taxon>Fungi</taxon>
        <taxon>Dikarya</taxon>
        <taxon>Ascomycota</taxon>
        <taxon>Saccharomycotina</taxon>
        <taxon>Saccharomycetes</taxon>
        <taxon>Saccharomycetales</taxon>
        <taxon>Saccharomycetaceae</taxon>
        <taxon>Maudiozyma</taxon>
    </lineage>
</organism>
<dbReference type="EC" id="3.1.4.4" evidence="3"/>
<feature type="region of interest" description="Disordered" evidence="11">
    <location>
        <begin position="354"/>
        <end position="378"/>
    </location>
</feature>
<evidence type="ECO:0000256" key="2">
    <source>
        <dbReference type="ARBA" id="ARBA00008664"/>
    </source>
</evidence>
<dbReference type="FunFam" id="3.30.870.10:FF:000011">
    <property type="entry name" value="Phospholipase"/>
    <property type="match status" value="1"/>
</dbReference>
<keyword evidence="5" id="KW-0378">Hydrolase</keyword>
<dbReference type="GO" id="GO:0004630">
    <property type="term" value="F:phospholipase D activity"/>
    <property type="evidence" value="ECO:0007669"/>
    <property type="project" value="UniProtKB-EC"/>
</dbReference>
<evidence type="ECO:0000256" key="10">
    <source>
        <dbReference type="ARBA" id="ARBA00079280"/>
    </source>
</evidence>
<evidence type="ECO:0000256" key="6">
    <source>
        <dbReference type="ARBA" id="ARBA00022963"/>
    </source>
</evidence>
<evidence type="ECO:0000256" key="8">
    <source>
        <dbReference type="ARBA" id="ARBA00042228"/>
    </source>
</evidence>
<evidence type="ECO:0000256" key="9">
    <source>
        <dbReference type="ARBA" id="ARBA00074658"/>
    </source>
</evidence>
<feature type="region of interest" description="Disordered" evidence="11">
    <location>
        <begin position="1"/>
        <end position="104"/>
    </location>
</feature>
<evidence type="ECO:0000256" key="11">
    <source>
        <dbReference type="SAM" id="MobiDB-lite"/>
    </source>
</evidence>
<dbReference type="InterPro" id="IPR001683">
    <property type="entry name" value="PX_dom"/>
</dbReference>
<evidence type="ECO:0000256" key="5">
    <source>
        <dbReference type="ARBA" id="ARBA00022801"/>
    </source>
</evidence>
<dbReference type="SUPFAM" id="SSF56024">
    <property type="entry name" value="Phospholipase D/nuclease"/>
    <property type="match status" value="2"/>
</dbReference>